<dbReference type="PANTHER" id="PTHR23077">
    <property type="entry name" value="AAA-FAMILY ATPASE"/>
    <property type="match status" value="1"/>
</dbReference>
<evidence type="ECO:0000256" key="1">
    <source>
        <dbReference type="ARBA" id="ARBA00022741"/>
    </source>
</evidence>
<organism evidence="5 6">
    <name type="scientific">Rotaria magnacalcarata</name>
    <dbReference type="NCBI Taxonomy" id="392030"/>
    <lineage>
        <taxon>Eukaryota</taxon>
        <taxon>Metazoa</taxon>
        <taxon>Spiralia</taxon>
        <taxon>Gnathifera</taxon>
        <taxon>Rotifera</taxon>
        <taxon>Eurotatoria</taxon>
        <taxon>Bdelloidea</taxon>
        <taxon>Philodinida</taxon>
        <taxon>Philodinidae</taxon>
        <taxon>Rotaria</taxon>
    </lineage>
</organism>
<evidence type="ECO:0000256" key="3">
    <source>
        <dbReference type="RuleBase" id="RU003651"/>
    </source>
</evidence>
<dbReference type="InterPro" id="IPR003960">
    <property type="entry name" value="ATPase_AAA_CS"/>
</dbReference>
<evidence type="ECO:0000256" key="2">
    <source>
        <dbReference type="ARBA" id="ARBA00022840"/>
    </source>
</evidence>
<dbReference type="Proteomes" id="UP000681720">
    <property type="component" value="Unassembled WGS sequence"/>
</dbReference>
<protein>
    <recommendedName>
        <fullName evidence="4">ATPase AAA-type core domain-containing protein</fullName>
    </recommendedName>
</protein>
<dbReference type="PANTHER" id="PTHR23077:SF171">
    <property type="entry name" value="NUCLEAR VALOSIN-CONTAINING PROTEIN-LIKE"/>
    <property type="match status" value="1"/>
</dbReference>
<accession>A0A8S3CGP5</accession>
<keyword evidence="2 3" id="KW-0067">ATP-binding</keyword>
<dbReference type="GO" id="GO:0016887">
    <property type="term" value="F:ATP hydrolysis activity"/>
    <property type="evidence" value="ECO:0007669"/>
    <property type="project" value="InterPro"/>
</dbReference>
<proteinExistence type="inferred from homology"/>
<feature type="non-terminal residue" evidence="5">
    <location>
        <position position="1"/>
    </location>
</feature>
<dbReference type="InterPro" id="IPR027417">
    <property type="entry name" value="P-loop_NTPase"/>
</dbReference>
<evidence type="ECO:0000259" key="4">
    <source>
        <dbReference type="Pfam" id="PF00004"/>
    </source>
</evidence>
<dbReference type="Pfam" id="PF00004">
    <property type="entry name" value="AAA"/>
    <property type="match status" value="1"/>
</dbReference>
<dbReference type="GO" id="GO:0005524">
    <property type="term" value="F:ATP binding"/>
    <property type="evidence" value="ECO:0007669"/>
    <property type="project" value="UniProtKB-KW"/>
</dbReference>
<dbReference type="Gene3D" id="1.10.8.60">
    <property type="match status" value="1"/>
</dbReference>
<comment type="similarity">
    <text evidence="3">Belongs to the AAA ATPase family.</text>
</comment>
<sequence length="52" mass="6101">KDGNEKLKDVTIIAATNRPDRIDPALMRPGRFHRLIYVPLPYEQTHLEIFQI</sequence>
<name>A0A8S3CGP5_9BILA</name>
<gene>
    <name evidence="5" type="ORF">GIL414_LOCUS52465</name>
</gene>
<comment type="caution">
    <text evidence="5">The sequence shown here is derived from an EMBL/GenBank/DDBJ whole genome shotgun (WGS) entry which is preliminary data.</text>
</comment>
<feature type="domain" description="ATPase AAA-type core" evidence="4">
    <location>
        <begin position="5"/>
        <end position="40"/>
    </location>
</feature>
<dbReference type="AlphaFoldDB" id="A0A8S3CGP5"/>
<evidence type="ECO:0000313" key="6">
    <source>
        <dbReference type="Proteomes" id="UP000681720"/>
    </source>
</evidence>
<dbReference type="InterPro" id="IPR050168">
    <property type="entry name" value="AAA_ATPase_domain"/>
</dbReference>
<dbReference type="EMBL" id="CAJOBJ010179815">
    <property type="protein sequence ID" value="CAF4913943.1"/>
    <property type="molecule type" value="Genomic_DNA"/>
</dbReference>
<dbReference type="Gene3D" id="3.40.50.300">
    <property type="entry name" value="P-loop containing nucleotide triphosphate hydrolases"/>
    <property type="match status" value="1"/>
</dbReference>
<reference evidence="5" key="1">
    <citation type="submission" date="2021-02" db="EMBL/GenBank/DDBJ databases">
        <authorList>
            <person name="Nowell W R."/>
        </authorList>
    </citation>
    <scope>NUCLEOTIDE SEQUENCE</scope>
</reference>
<keyword evidence="1 3" id="KW-0547">Nucleotide-binding</keyword>
<dbReference type="SUPFAM" id="SSF52540">
    <property type="entry name" value="P-loop containing nucleoside triphosphate hydrolases"/>
    <property type="match status" value="1"/>
</dbReference>
<evidence type="ECO:0000313" key="5">
    <source>
        <dbReference type="EMBL" id="CAF4913943.1"/>
    </source>
</evidence>
<dbReference type="PROSITE" id="PS00674">
    <property type="entry name" value="AAA"/>
    <property type="match status" value="1"/>
</dbReference>
<dbReference type="InterPro" id="IPR003959">
    <property type="entry name" value="ATPase_AAA_core"/>
</dbReference>